<reference evidence="4" key="1">
    <citation type="submission" date="2025-08" db="UniProtKB">
        <authorList>
            <consortium name="RefSeq"/>
        </authorList>
    </citation>
    <scope>IDENTIFICATION</scope>
    <source>
        <tissue evidence="4">Gonad</tissue>
    </source>
</reference>
<protein>
    <submittedName>
        <fullName evidence="4">C-type lectin lectoxin-Thr1-like</fullName>
    </submittedName>
</protein>
<accession>A0A6P4ZNU1</accession>
<proteinExistence type="predicted"/>
<dbReference type="GeneID" id="109480692"/>
<dbReference type="CDD" id="cd00037">
    <property type="entry name" value="CLECT"/>
    <property type="match status" value="1"/>
</dbReference>
<dbReference type="PROSITE" id="PS00615">
    <property type="entry name" value="C_TYPE_LECTIN_1"/>
    <property type="match status" value="1"/>
</dbReference>
<dbReference type="AlphaFoldDB" id="A0A6P4ZNU1"/>
<dbReference type="SUPFAM" id="SSF56436">
    <property type="entry name" value="C-type lectin-like"/>
    <property type="match status" value="1"/>
</dbReference>
<dbReference type="InterPro" id="IPR018378">
    <property type="entry name" value="C-type_lectin_CS"/>
</dbReference>
<dbReference type="Pfam" id="PF00059">
    <property type="entry name" value="Lectin_C"/>
    <property type="match status" value="1"/>
</dbReference>
<dbReference type="PANTHER" id="PTHR22801:SF63">
    <property type="entry name" value="C-TYPE LECTIN DOMAIN-CONTAINING PROTEIN"/>
    <property type="match status" value="1"/>
</dbReference>
<dbReference type="InterPro" id="IPR050801">
    <property type="entry name" value="Ca-Dep_Lectins_ImmuneDev"/>
</dbReference>
<dbReference type="InterPro" id="IPR016186">
    <property type="entry name" value="C-type_lectin-like/link_sf"/>
</dbReference>
<dbReference type="PROSITE" id="PS50041">
    <property type="entry name" value="C_TYPE_LECTIN_2"/>
    <property type="match status" value="1"/>
</dbReference>
<dbReference type="OrthoDB" id="6271941at2759"/>
<organism evidence="3 4">
    <name type="scientific">Branchiostoma belcheri</name>
    <name type="common">Amphioxus</name>
    <dbReference type="NCBI Taxonomy" id="7741"/>
    <lineage>
        <taxon>Eukaryota</taxon>
        <taxon>Metazoa</taxon>
        <taxon>Chordata</taxon>
        <taxon>Cephalochordata</taxon>
        <taxon>Leptocardii</taxon>
        <taxon>Amphioxiformes</taxon>
        <taxon>Branchiostomatidae</taxon>
        <taxon>Branchiostoma</taxon>
    </lineage>
</organism>
<evidence type="ECO:0000256" key="1">
    <source>
        <dbReference type="ARBA" id="ARBA00023157"/>
    </source>
</evidence>
<dbReference type="InterPro" id="IPR001304">
    <property type="entry name" value="C-type_lectin-like"/>
</dbReference>
<name>A0A6P4ZNU1_BRABE</name>
<evidence type="ECO:0000313" key="4">
    <source>
        <dbReference type="RefSeq" id="XP_019638483.1"/>
    </source>
</evidence>
<gene>
    <name evidence="4" type="primary">LOC109480692</name>
</gene>
<dbReference type="Proteomes" id="UP000515135">
    <property type="component" value="Unplaced"/>
</dbReference>
<keyword evidence="1" id="KW-1015">Disulfide bond</keyword>
<dbReference type="SMART" id="SM00034">
    <property type="entry name" value="CLECT"/>
    <property type="match status" value="1"/>
</dbReference>
<dbReference type="PANTHER" id="PTHR22801">
    <property type="entry name" value="LITHOSTATHINE"/>
    <property type="match status" value="1"/>
</dbReference>
<dbReference type="Gene3D" id="3.10.100.10">
    <property type="entry name" value="Mannose-Binding Protein A, subunit A"/>
    <property type="match status" value="1"/>
</dbReference>
<keyword evidence="3" id="KW-1185">Reference proteome</keyword>
<dbReference type="RefSeq" id="XP_019638483.1">
    <property type="nucleotide sequence ID" value="XM_019782924.1"/>
</dbReference>
<evidence type="ECO:0000313" key="3">
    <source>
        <dbReference type="Proteomes" id="UP000515135"/>
    </source>
</evidence>
<dbReference type="InterPro" id="IPR016187">
    <property type="entry name" value="CTDL_fold"/>
</dbReference>
<sequence length="202" mass="23067">MQSTLELFYTADCPEDYQLFQGICYKAFNFAATFEQSVIRCVKDGGTLAMPRDQKTNEFLVRLKKLVDQKSPFRFGLHDILDENVWRWMDGQELGNFTDWGPGEPNDAKRGPGEDCVEYLPYHKDKWNDVACQEKRKFICQVDTSESVLVSGSIDAGVRYEGRAVLESPVFSTNCSNSTLVFHYEMQGSTVVPTATLYVFHR</sequence>
<feature type="domain" description="C-type lectin" evidence="2">
    <location>
        <begin position="20"/>
        <end position="141"/>
    </location>
</feature>
<dbReference type="KEGG" id="bbel:109480692"/>
<evidence type="ECO:0000259" key="2">
    <source>
        <dbReference type="PROSITE" id="PS50041"/>
    </source>
</evidence>